<sequence length="265" mass="30036">MRVHYILLVLRLLSIEHMPFLSLFFSSPKGNNYNQMGMVRQKTQIRKIEKLAARQVTFSKRRRGLFKKAQELSTLCDVDIGLIVFSATGKLFHYSRSSMSEVLERHGLLQSQNVGEVQQSSQEMEIARRRASILSEELAERSREVRQMKGEDIQGLDLKELDKLEANVESGLAAVVKAKGERMLNEISTLKKKEAQMLEEKASLEQQLARMDVCVGQTGIQDQYYSLHHLSLKLTISSLSSEDHAHNHNDSSSYTCLKLGPPSSD</sequence>
<proteinExistence type="predicted"/>
<protein>
    <submittedName>
        <fullName evidence="1">Uncharacterized protein</fullName>
    </submittedName>
</protein>
<evidence type="ECO:0000313" key="2">
    <source>
        <dbReference type="Proteomes" id="UP001056120"/>
    </source>
</evidence>
<comment type="caution">
    <text evidence="1">The sequence shown here is derived from an EMBL/GenBank/DDBJ whole genome shotgun (WGS) entry which is preliminary data.</text>
</comment>
<organism evidence="1 2">
    <name type="scientific">Smallanthus sonchifolius</name>
    <dbReference type="NCBI Taxonomy" id="185202"/>
    <lineage>
        <taxon>Eukaryota</taxon>
        <taxon>Viridiplantae</taxon>
        <taxon>Streptophyta</taxon>
        <taxon>Embryophyta</taxon>
        <taxon>Tracheophyta</taxon>
        <taxon>Spermatophyta</taxon>
        <taxon>Magnoliopsida</taxon>
        <taxon>eudicotyledons</taxon>
        <taxon>Gunneridae</taxon>
        <taxon>Pentapetalae</taxon>
        <taxon>asterids</taxon>
        <taxon>campanulids</taxon>
        <taxon>Asterales</taxon>
        <taxon>Asteraceae</taxon>
        <taxon>Asteroideae</taxon>
        <taxon>Heliantheae alliance</taxon>
        <taxon>Millerieae</taxon>
        <taxon>Smallanthus</taxon>
    </lineage>
</organism>
<dbReference type="Proteomes" id="UP001056120">
    <property type="component" value="Linkage Group LG17"/>
</dbReference>
<reference evidence="2" key="1">
    <citation type="journal article" date="2022" name="Mol. Ecol. Resour.">
        <title>The genomes of chicory, endive, great burdock and yacon provide insights into Asteraceae palaeo-polyploidization history and plant inulin production.</title>
        <authorList>
            <person name="Fan W."/>
            <person name="Wang S."/>
            <person name="Wang H."/>
            <person name="Wang A."/>
            <person name="Jiang F."/>
            <person name="Liu H."/>
            <person name="Zhao H."/>
            <person name="Xu D."/>
            <person name="Zhang Y."/>
        </authorList>
    </citation>
    <scope>NUCLEOTIDE SEQUENCE [LARGE SCALE GENOMIC DNA]</scope>
    <source>
        <strain evidence="2">cv. Yunnan</strain>
    </source>
</reference>
<dbReference type="EMBL" id="CM042034">
    <property type="protein sequence ID" value="KAI3761314.1"/>
    <property type="molecule type" value="Genomic_DNA"/>
</dbReference>
<accession>A0ACB9ER37</accession>
<gene>
    <name evidence="1" type="ORF">L1987_51726</name>
</gene>
<name>A0ACB9ER37_9ASTR</name>
<keyword evidence="2" id="KW-1185">Reference proteome</keyword>
<evidence type="ECO:0000313" key="1">
    <source>
        <dbReference type="EMBL" id="KAI3761314.1"/>
    </source>
</evidence>
<reference evidence="1 2" key="2">
    <citation type="journal article" date="2022" name="Mol. Ecol. Resour.">
        <title>The genomes of chicory, endive, great burdock and yacon provide insights into Asteraceae paleo-polyploidization history and plant inulin production.</title>
        <authorList>
            <person name="Fan W."/>
            <person name="Wang S."/>
            <person name="Wang H."/>
            <person name="Wang A."/>
            <person name="Jiang F."/>
            <person name="Liu H."/>
            <person name="Zhao H."/>
            <person name="Xu D."/>
            <person name="Zhang Y."/>
        </authorList>
    </citation>
    <scope>NUCLEOTIDE SEQUENCE [LARGE SCALE GENOMIC DNA]</scope>
    <source>
        <strain evidence="2">cv. Yunnan</strain>
        <tissue evidence="1">Leaves</tissue>
    </source>
</reference>